<feature type="compositionally biased region" description="Pro residues" evidence="4">
    <location>
        <begin position="440"/>
        <end position="469"/>
    </location>
</feature>
<evidence type="ECO:0000256" key="2">
    <source>
        <dbReference type="ARBA" id="ARBA00022630"/>
    </source>
</evidence>
<keyword evidence="3" id="KW-0274">FAD</keyword>
<dbReference type="EMBL" id="JBHSKJ010000005">
    <property type="protein sequence ID" value="MFC5145186.1"/>
    <property type="molecule type" value="Genomic_DNA"/>
</dbReference>
<dbReference type="Proteomes" id="UP001596222">
    <property type="component" value="Unassembled WGS sequence"/>
</dbReference>
<proteinExistence type="predicted"/>
<organism evidence="7 8">
    <name type="scientific">Streptomyces aureoversilis</name>
    <dbReference type="NCBI Taxonomy" id="67277"/>
    <lineage>
        <taxon>Bacteria</taxon>
        <taxon>Bacillati</taxon>
        <taxon>Actinomycetota</taxon>
        <taxon>Actinomycetes</taxon>
        <taxon>Kitasatosporales</taxon>
        <taxon>Streptomycetaceae</taxon>
        <taxon>Streptomyces</taxon>
    </lineage>
</organism>
<dbReference type="Gene3D" id="3.50.50.60">
    <property type="entry name" value="FAD/NAD(P)-binding domain"/>
    <property type="match status" value="2"/>
</dbReference>
<evidence type="ECO:0000256" key="4">
    <source>
        <dbReference type="SAM" id="MobiDB-lite"/>
    </source>
</evidence>
<evidence type="ECO:0000313" key="8">
    <source>
        <dbReference type="Proteomes" id="UP001596222"/>
    </source>
</evidence>
<dbReference type="Pfam" id="PF07992">
    <property type="entry name" value="Pyr_redox_2"/>
    <property type="match status" value="1"/>
</dbReference>
<dbReference type="InterPro" id="IPR036188">
    <property type="entry name" value="FAD/NAD-bd_sf"/>
</dbReference>
<dbReference type="Pfam" id="PF18267">
    <property type="entry name" value="Rubredoxin_C"/>
    <property type="match status" value="1"/>
</dbReference>
<dbReference type="Gene3D" id="3.30.390.30">
    <property type="match status" value="1"/>
</dbReference>
<dbReference type="InterPro" id="IPR041575">
    <property type="entry name" value="Rubredoxin_C"/>
</dbReference>
<evidence type="ECO:0000259" key="6">
    <source>
        <dbReference type="Pfam" id="PF18267"/>
    </source>
</evidence>
<dbReference type="InterPro" id="IPR050260">
    <property type="entry name" value="FAD-bd_OxRdtase"/>
</dbReference>
<dbReference type="RefSeq" id="WP_382039641.1">
    <property type="nucleotide sequence ID" value="NZ_JBHSKJ010000005.1"/>
</dbReference>
<comment type="cofactor">
    <cofactor evidence="1">
        <name>FAD</name>
        <dbReference type="ChEBI" id="CHEBI:57692"/>
    </cofactor>
</comment>
<feature type="domain" description="NADH-rubredoxin oxidoreductase C-terminal" evidence="6">
    <location>
        <begin position="370"/>
        <end position="408"/>
    </location>
</feature>
<dbReference type="SUPFAM" id="SSF51905">
    <property type="entry name" value="FAD/NAD(P)-binding domain"/>
    <property type="match status" value="2"/>
</dbReference>
<dbReference type="PANTHER" id="PTHR43429:SF3">
    <property type="entry name" value="NITRITE REDUCTASE [NAD(P)H]"/>
    <property type="match status" value="1"/>
</dbReference>
<sequence>MTRRIAVVGAGMAAARFADRFQALGGDAEVTLYGAEPCAPYNRALLADALTGRYAADDLTLPSGDARLRTGCAVTGLDTVAHTLRLADGAHVAYDELVLATGAEPVLPSVGGLCGADGRPRPGVHVLRTAADCRSLAGAAAHARRAVVIGGGVLGVSAARALAARGLPVTLVHRAGHLVERDLDGPAGGILRRGLTELGVEVLTDSVAEEVLTSLPETVAQAVRAGAAGRTGRPSPTVPTARAPRPVTAVRLSDGRLLDAGLVVAACGVVPRTALARAAGLPVRTGVVVDDRLSCAPDAYAIGDCAEHRGTAHGTAGAAWDQADVLAARLSGAAPDAVYPGSRPYTRLTAGPLAYAAFGETGPEAPGPETPGVDVLRLADATRGSYKKLLLRGDRIVGGILLGDPAAAGALVRAYERDEPVPGDPLHLLAAPPLQLPAAPHAPPSAAPPPPPSTAPRPPSSTPPLPPLPTARGAS</sequence>
<feature type="region of interest" description="Disordered" evidence="4">
    <location>
        <begin position="423"/>
        <end position="475"/>
    </location>
</feature>
<dbReference type="InterPro" id="IPR016156">
    <property type="entry name" value="FAD/NAD-linked_Rdtase_dimer_sf"/>
</dbReference>
<evidence type="ECO:0000259" key="5">
    <source>
        <dbReference type="Pfam" id="PF07992"/>
    </source>
</evidence>
<protein>
    <submittedName>
        <fullName evidence="7">NAD(P)/FAD-dependent oxidoreductase</fullName>
    </submittedName>
</protein>
<name>A0ABV9ZWR9_9ACTN</name>
<keyword evidence="2" id="KW-0285">Flavoprotein</keyword>
<comment type="caution">
    <text evidence="7">The sequence shown here is derived from an EMBL/GenBank/DDBJ whole genome shotgun (WGS) entry which is preliminary data.</text>
</comment>
<accession>A0ABV9ZWR9</accession>
<dbReference type="PRINTS" id="PR00411">
    <property type="entry name" value="PNDRDTASEI"/>
</dbReference>
<dbReference type="PANTHER" id="PTHR43429">
    <property type="entry name" value="PYRIDINE NUCLEOTIDE-DISULFIDE OXIDOREDUCTASE DOMAIN-CONTAINING"/>
    <property type="match status" value="1"/>
</dbReference>
<feature type="region of interest" description="Disordered" evidence="4">
    <location>
        <begin position="225"/>
        <end position="244"/>
    </location>
</feature>
<evidence type="ECO:0000313" key="7">
    <source>
        <dbReference type="EMBL" id="MFC5145186.1"/>
    </source>
</evidence>
<keyword evidence="8" id="KW-1185">Reference proteome</keyword>
<evidence type="ECO:0000256" key="1">
    <source>
        <dbReference type="ARBA" id="ARBA00001974"/>
    </source>
</evidence>
<dbReference type="PRINTS" id="PR00368">
    <property type="entry name" value="FADPNR"/>
</dbReference>
<gene>
    <name evidence="7" type="ORF">ACFPP6_10960</name>
</gene>
<dbReference type="InterPro" id="IPR023753">
    <property type="entry name" value="FAD/NAD-binding_dom"/>
</dbReference>
<feature type="compositionally biased region" description="Low complexity" evidence="4">
    <location>
        <begin position="425"/>
        <end position="439"/>
    </location>
</feature>
<feature type="domain" description="FAD/NAD(P)-binding" evidence="5">
    <location>
        <begin position="4"/>
        <end position="312"/>
    </location>
</feature>
<reference evidence="8" key="1">
    <citation type="journal article" date="2019" name="Int. J. Syst. Evol. Microbiol.">
        <title>The Global Catalogue of Microorganisms (GCM) 10K type strain sequencing project: providing services to taxonomists for standard genome sequencing and annotation.</title>
        <authorList>
            <consortium name="The Broad Institute Genomics Platform"/>
            <consortium name="The Broad Institute Genome Sequencing Center for Infectious Disease"/>
            <person name="Wu L."/>
            <person name="Ma J."/>
        </authorList>
    </citation>
    <scope>NUCLEOTIDE SEQUENCE [LARGE SCALE GENOMIC DNA]</scope>
    <source>
        <strain evidence="8">CGMCC 4.1641</strain>
    </source>
</reference>
<evidence type="ECO:0000256" key="3">
    <source>
        <dbReference type="ARBA" id="ARBA00022827"/>
    </source>
</evidence>